<dbReference type="PANTHER" id="PTHR45436:SF5">
    <property type="entry name" value="SENSOR HISTIDINE KINASE TRCS"/>
    <property type="match status" value="1"/>
</dbReference>
<dbReference type="RefSeq" id="WP_011472294.1">
    <property type="nucleotide sequence ID" value="NC_007925.1"/>
</dbReference>
<evidence type="ECO:0000256" key="9">
    <source>
        <dbReference type="ARBA" id="ARBA00023012"/>
    </source>
</evidence>
<comment type="subcellular location">
    <subcellularLocation>
        <location evidence="2">Membrane</location>
    </subcellularLocation>
</comment>
<evidence type="ECO:0000256" key="5">
    <source>
        <dbReference type="ARBA" id="ARBA00022679"/>
    </source>
</evidence>
<sequence>MRGSSLATRLFLSATAWVVVILAITGIVLSSVYRQASERAFDRRLNLYLRTLVAEVATPDEPPERQFQSLGEPLFDLPLSGWYWQIARTDSEKPELRGSRSLWDRKLSHLQDQGVELTAAGVRQGYVDGPEGQNLRMVERPVDLGADGKFLVTVAGDATEIFEETRTFDYYLASTFLALSIGLLLTTIFQVRFGLAPLKRISDSIADIRSGRAERLEGEFPVEIAPLARETNALIDANRQIVERARTHVGNLAHAIKTPLSVIINEAAAHPGDAFAAKVLEQADVMRDQVTHHLQRARIAARLTVVGTVTEVAPVIEALRRTMEKIHRERCIAIDVEAAAAAKFRGERQDLEEMVGNLIDNACKWAEARVFIEVALQRAGSADPAAVLRIVVDDDGRGLSAAERAQVLRRGQRLDESKPGSGLGLSIVTDLAALYGGSLKLSEAPIGGLRAELLLPGG</sequence>
<dbReference type="SUPFAM" id="SSF55874">
    <property type="entry name" value="ATPase domain of HSP90 chaperone/DNA topoisomerase II/histidine kinase"/>
    <property type="match status" value="1"/>
</dbReference>
<feature type="domain" description="HAMP" evidence="13">
    <location>
        <begin position="192"/>
        <end position="243"/>
    </location>
</feature>
<dbReference type="InterPro" id="IPR003594">
    <property type="entry name" value="HATPase_dom"/>
</dbReference>
<evidence type="ECO:0000256" key="1">
    <source>
        <dbReference type="ARBA" id="ARBA00000085"/>
    </source>
</evidence>
<dbReference type="EC" id="2.7.13.3" evidence="3"/>
<proteinExistence type="predicted"/>
<keyword evidence="6 11" id="KW-0812">Transmembrane</keyword>
<evidence type="ECO:0000256" key="11">
    <source>
        <dbReference type="SAM" id="Phobius"/>
    </source>
</evidence>
<dbReference type="HOGENOM" id="CLU_000445_42_3_5"/>
<dbReference type="InterPro" id="IPR036097">
    <property type="entry name" value="HisK_dim/P_sf"/>
</dbReference>
<dbReference type="EMBL" id="CP000301">
    <property type="protein sequence ID" value="ABD87390.1"/>
    <property type="molecule type" value="Genomic_DNA"/>
</dbReference>
<dbReference type="Pfam" id="PF02518">
    <property type="entry name" value="HATPase_c"/>
    <property type="match status" value="1"/>
</dbReference>
<evidence type="ECO:0000256" key="8">
    <source>
        <dbReference type="ARBA" id="ARBA00022989"/>
    </source>
</evidence>
<evidence type="ECO:0000256" key="2">
    <source>
        <dbReference type="ARBA" id="ARBA00004370"/>
    </source>
</evidence>
<dbReference type="Gene3D" id="1.10.287.130">
    <property type="match status" value="1"/>
</dbReference>
<evidence type="ECO:0000256" key="10">
    <source>
        <dbReference type="ARBA" id="ARBA00023136"/>
    </source>
</evidence>
<dbReference type="PROSITE" id="PS50885">
    <property type="entry name" value="HAMP"/>
    <property type="match status" value="1"/>
</dbReference>
<comment type="catalytic activity">
    <reaction evidence="1">
        <text>ATP + protein L-histidine = ADP + protein N-phospho-L-histidine.</text>
        <dbReference type="EC" id="2.7.13.3"/>
    </reaction>
</comment>
<dbReference type="InterPro" id="IPR050428">
    <property type="entry name" value="TCS_sensor_his_kinase"/>
</dbReference>
<keyword evidence="10 11" id="KW-0472">Membrane</keyword>
<dbReference type="InterPro" id="IPR003660">
    <property type="entry name" value="HAMP_dom"/>
</dbReference>
<dbReference type="InterPro" id="IPR004358">
    <property type="entry name" value="Sig_transdc_His_kin-like_C"/>
</dbReference>
<dbReference type="PRINTS" id="PR00344">
    <property type="entry name" value="BCTRLSENSOR"/>
</dbReference>
<feature type="domain" description="Histidine kinase" evidence="12">
    <location>
        <begin position="251"/>
        <end position="458"/>
    </location>
</feature>
<dbReference type="eggNOG" id="COG0642">
    <property type="taxonomic scope" value="Bacteria"/>
</dbReference>
<evidence type="ECO:0000313" key="14">
    <source>
        <dbReference type="EMBL" id="ABD87390.1"/>
    </source>
</evidence>
<evidence type="ECO:0000256" key="4">
    <source>
        <dbReference type="ARBA" id="ARBA00022553"/>
    </source>
</evidence>
<dbReference type="GO" id="GO:0005886">
    <property type="term" value="C:plasma membrane"/>
    <property type="evidence" value="ECO:0007669"/>
    <property type="project" value="TreeGrafter"/>
</dbReference>
<protein>
    <recommendedName>
        <fullName evidence="3">histidine kinase</fullName>
        <ecNumber evidence="3">2.7.13.3</ecNumber>
    </recommendedName>
</protein>
<keyword evidence="5" id="KW-0808">Transferase</keyword>
<name>Q217P6_RHOPB</name>
<evidence type="ECO:0000256" key="6">
    <source>
        <dbReference type="ARBA" id="ARBA00022692"/>
    </source>
</evidence>
<accession>Q217P6</accession>
<evidence type="ECO:0000256" key="7">
    <source>
        <dbReference type="ARBA" id="ARBA00022777"/>
    </source>
</evidence>
<reference evidence="14" key="1">
    <citation type="submission" date="2006-03" db="EMBL/GenBank/DDBJ databases">
        <title>Complete sequence of Rhodopseudomonas palustris BisB18.</title>
        <authorList>
            <consortium name="US DOE Joint Genome Institute"/>
            <person name="Copeland A."/>
            <person name="Lucas S."/>
            <person name="Lapidus A."/>
            <person name="Barry K."/>
            <person name="Detter J.C."/>
            <person name="Glavina del Rio T."/>
            <person name="Hammon N."/>
            <person name="Israni S."/>
            <person name="Dalin E."/>
            <person name="Tice H."/>
            <person name="Pitluck S."/>
            <person name="Chain P."/>
            <person name="Malfatti S."/>
            <person name="Shin M."/>
            <person name="Vergez L."/>
            <person name="Schmutz J."/>
            <person name="Larimer F."/>
            <person name="Land M."/>
            <person name="Hauser L."/>
            <person name="Pelletier D.A."/>
            <person name="Kyrpides N."/>
            <person name="Anderson I."/>
            <person name="Oda Y."/>
            <person name="Harwood C.S."/>
            <person name="Richardson P."/>
        </authorList>
    </citation>
    <scope>NUCLEOTIDE SEQUENCE [LARGE SCALE GENOMIC DNA]</scope>
    <source>
        <strain evidence="14">BisB18</strain>
    </source>
</reference>
<dbReference type="SUPFAM" id="SSF47384">
    <property type="entry name" value="Homodimeric domain of signal transducing histidine kinase"/>
    <property type="match status" value="1"/>
</dbReference>
<evidence type="ECO:0000259" key="12">
    <source>
        <dbReference type="PROSITE" id="PS50109"/>
    </source>
</evidence>
<dbReference type="SMART" id="SM00387">
    <property type="entry name" value="HATPase_c"/>
    <property type="match status" value="1"/>
</dbReference>
<keyword evidence="8 11" id="KW-1133">Transmembrane helix</keyword>
<keyword evidence="4" id="KW-0597">Phosphoprotein</keyword>
<dbReference type="Gene3D" id="3.30.565.10">
    <property type="entry name" value="Histidine kinase-like ATPase, C-terminal domain"/>
    <property type="match status" value="1"/>
</dbReference>
<dbReference type="GO" id="GO:0000155">
    <property type="term" value="F:phosphorelay sensor kinase activity"/>
    <property type="evidence" value="ECO:0007669"/>
    <property type="project" value="InterPro"/>
</dbReference>
<dbReference type="PROSITE" id="PS50109">
    <property type="entry name" value="HIS_KIN"/>
    <property type="match status" value="1"/>
</dbReference>
<dbReference type="PANTHER" id="PTHR45436">
    <property type="entry name" value="SENSOR HISTIDINE KINASE YKOH"/>
    <property type="match status" value="1"/>
</dbReference>
<dbReference type="KEGG" id="rpc:RPC_1831"/>
<keyword evidence="7 14" id="KW-0418">Kinase</keyword>
<organism evidence="14">
    <name type="scientific">Rhodopseudomonas palustris (strain BisB18)</name>
    <dbReference type="NCBI Taxonomy" id="316056"/>
    <lineage>
        <taxon>Bacteria</taxon>
        <taxon>Pseudomonadati</taxon>
        <taxon>Pseudomonadota</taxon>
        <taxon>Alphaproteobacteria</taxon>
        <taxon>Hyphomicrobiales</taxon>
        <taxon>Nitrobacteraceae</taxon>
        <taxon>Rhodopseudomonas</taxon>
    </lineage>
</organism>
<keyword evidence="9" id="KW-0902">Two-component regulatory system</keyword>
<dbReference type="OrthoDB" id="9809567at2"/>
<dbReference type="InterPro" id="IPR036890">
    <property type="entry name" value="HATPase_C_sf"/>
</dbReference>
<evidence type="ECO:0000256" key="3">
    <source>
        <dbReference type="ARBA" id="ARBA00012438"/>
    </source>
</evidence>
<gene>
    <name evidence="14" type="ordered locus">RPC_1831</name>
</gene>
<dbReference type="AlphaFoldDB" id="Q217P6"/>
<dbReference type="InterPro" id="IPR005467">
    <property type="entry name" value="His_kinase_dom"/>
</dbReference>
<dbReference type="STRING" id="316056.RPC_1831"/>
<feature type="transmembrane region" description="Helical" evidence="11">
    <location>
        <begin position="170"/>
        <end position="191"/>
    </location>
</feature>
<evidence type="ECO:0000259" key="13">
    <source>
        <dbReference type="PROSITE" id="PS50885"/>
    </source>
</evidence>